<organism evidence="2 3">
    <name type="scientific">Mucilaginibacter gynuensis</name>
    <dbReference type="NCBI Taxonomy" id="1302236"/>
    <lineage>
        <taxon>Bacteria</taxon>
        <taxon>Pseudomonadati</taxon>
        <taxon>Bacteroidota</taxon>
        <taxon>Sphingobacteriia</taxon>
        <taxon>Sphingobacteriales</taxon>
        <taxon>Sphingobacteriaceae</taxon>
        <taxon>Mucilaginibacter</taxon>
    </lineage>
</organism>
<dbReference type="Proteomes" id="UP001500582">
    <property type="component" value="Unassembled WGS sequence"/>
</dbReference>
<dbReference type="Gene3D" id="3.40.30.10">
    <property type="entry name" value="Glutaredoxin"/>
    <property type="match status" value="1"/>
</dbReference>
<reference evidence="3" key="1">
    <citation type="journal article" date="2019" name="Int. J. Syst. Evol. Microbiol.">
        <title>The Global Catalogue of Microorganisms (GCM) 10K type strain sequencing project: providing services to taxonomists for standard genome sequencing and annotation.</title>
        <authorList>
            <consortium name="The Broad Institute Genomics Platform"/>
            <consortium name="The Broad Institute Genome Sequencing Center for Infectious Disease"/>
            <person name="Wu L."/>
            <person name="Ma J."/>
        </authorList>
    </citation>
    <scope>NUCLEOTIDE SEQUENCE [LARGE SCALE GENOMIC DNA]</scope>
    <source>
        <strain evidence="3">JCM 17705</strain>
    </source>
</reference>
<sequence>MGIRNGRAQGAEPVKIGQLVPGVTISNLVNYPSTNVRLTDFKGKALILDFWATWCSPCIAMIPLMDSLQQQYSGRLQFISVTDQPGELVIPFMKKLERQKNAHYRLPIALNDKVLSGLFPHTTLPHYVWIDGKGVVRAITDQFAITSSNIDAFLKEGILSVDEKKDVPVMTYDRRLPLFTDKIALLDSVKKYQTIFSGFVEALGGGYHFDLYEPGKPRRVTVRNLPISGLFRLAYGGQYRSLGDHKVIYKVKDTSQLNNSAVGAAYEAWMRQGHVFCYELIVPSAQAPHIFEIMQGDLKRFFPQYRAEIKKLDRQCLVLTRTSALEKFKSNGGTSLAQADKFGFELTNATLDYLIVQLDSFYLSNQPYPVIDGTGYTGKADLNIDGSLSSVEAINKSLEKYDLRFELKTAPVEMLVISDADTPL</sequence>
<comment type="caution">
    <text evidence="2">The sequence shown here is derived from an EMBL/GenBank/DDBJ whole genome shotgun (WGS) entry which is preliminary data.</text>
</comment>
<dbReference type="InterPro" id="IPR050553">
    <property type="entry name" value="Thioredoxin_ResA/DsbE_sf"/>
</dbReference>
<dbReference type="PROSITE" id="PS51352">
    <property type="entry name" value="THIOREDOXIN_2"/>
    <property type="match status" value="1"/>
</dbReference>
<dbReference type="InterPro" id="IPR036249">
    <property type="entry name" value="Thioredoxin-like_sf"/>
</dbReference>
<dbReference type="PANTHER" id="PTHR42852">
    <property type="entry name" value="THIOL:DISULFIDE INTERCHANGE PROTEIN DSBE"/>
    <property type="match status" value="1"/>
</dbReference>
<accession>A0ABP8GXR8</accession>
<dbReference type="Pfam" id="PF08534">
    <property type="entry name" value="Redoxin"/>
    <property type="match status" value="1"/>
</dbReference>
<dbReference type="CDD" id="cd02966">
    <property type="entry name" value="TlpA_like_family"/>
    <property type="match status" value="1"/>
</dbReference>
<dbReference type="EMBL" id="BAABFT010000011">
    <property type="protein sequence ID" value="GAA4331467.1"/>
    <property type="molecule type" value="Genomic_DNA"/>
</dbReference>
<evidence type="ECO:0000313" key="2">
    <source>
        <dbReference type="EMBL" id="GAA4331467.1"/>
    </source>
</evidence>
<protein>
    <submittedName>
        <fullName evidence="2">Redoxin domain-containing protein</fullName>
    </submittedName>
</protein>
<proteinExistence type="predicted"/>
<dbReference type="SUPFAM" id="SSF52833">
    <property type="entry name" value="Thioredoxin-like"/>
    <property type="match status" value="1"/>
</dbReference>
<dbReference type="InterPro" id="IPR013766">
    <property type="entry name" value="Thioredoxin_domain"/>
</dbReference>
<evidence type="ECO:0000259" key="1">
    <source>
        <dbReference type="PROSITE" id="PS51352"/>
    </source>
</evidence>
<keyword evidence="3" id="KW-1185">Reference proteome</keyword>
<name>A0ABP8GXR8_9SPHI</name>
<gene>
    <name evidence="2" type="ORF">GCM10023149_37310</name>
</gene>
<dbReference type="InterPro" id="IPR013740">
    <property type="entry name" value="Redoxin"/>
</dbReference>
<evidence type="ECO:0000313" key="3">
    <source>
        <dbReference type="Proteomes" id="UP001500582"/>
    </source>
</evidence>
<dbReference type="PANTHER" id="PTHR42852:SF17">
    <property type="entry name" value="THIOREDOXIN-LIKE PROTEIN HI_1115"/>
    <property type="match status" value="1"/>
</dbReference>
<feature type="domain" description="Thioredoxin" evidence="1">
    <location>
        <begin position="14"/>
        <end position="163"/>
    </location>
</feature>